<dbReference type="Proteomes" id="UP000007013">
    <property type="component" value="Chromosome"/>
</dbReference>
<gene>
    <name evidence="1" type="ordered locus">Oter_1040</name>
</gene>
<dbReference type="Gene3D" id="3.40.50.10330">
    <property type="entry name" value="Probable inorganic polyphosphate/atp-NAD kinase, domain 1"/>
    <property type="match status" value="1"/>
</dbReference>
<dbReference type="GO" id="GO:0003951">
    <property type="term" value="F:NAD+ kinase activity"/>
    <property type="evidence" value="ECO:0007669"/>
    <property type="project" value="InterPro"/>
</dbReference>
<accession>B1ZMI3</accession>
<dbReference type="eggNOG" id="COG0061">
    <property type="taxonomic scope" value="Bacteria"/>
</dbReference>
<evidence type="ECO:0000313" key="1">
    <source>
        <dbReference type="EMBL" id="ACB74328.1"/>
    </source>
</evidence>
<dbReference type="GO" id="GO:0019674">
    <property type="term" value="P:NAD+ metabolic process"/>
    <property type="evidence" value="ECO:0007669"/>
    <property type="project" value="InterPro"/>
</dbReference>
<dbReference type="STRING" id="452637.Oter_1040"/>
<name>B1ZMI3_OPITP</name>
<sequence>MERLTENKIVLVVRETRLEELKARFNTVSQAQFYVEQLGGDFGDYEREDASYRAAVENAHQRLSQLGRVQVVHRRFVPNFIFGPEDIAVAVGQDGLVANTLKYLDGQPLVGVNPEPSRYDGQLLPFAVRDLDQVIPEVFRRQRPIKSVTMAQAVLNNGQVIYAVNDLFIGPKTHGSARYTISHEGKSERHSSSGVIVSTGLGSTGWFSSLIAGAQGVTATLQARFPMAGSHGTGEAVDVVSWQGRKLRFPWDADHLFFTVREPFPSKTTGTEIVFGKVQAQSVLRIESHMPEQGVIFSDGIEADFLEFNSGVKAEIGVAARMGQLVL</sequence>
<proteinExistence type="predicted"/>
<dbReference type="AlphaFoldDB" id="B1ZMI3"/>
<dbReference type="InterPro" id="IPR016064">
    <property type="entry name" value="NAD/diacylglycerol_kinase_sf"/>
</dbReference>
<dbReference type="InterPro" id="IPR017437">
    <property type="entry name" value="ATP-NAD_kinase_PpnK-typ_C"/>
</dbReference>
<organism evidence="1 2">
    <name type="scientific">Opitutus terrae (strain DSM 11246 / JCM 15787 / PB90-1)</name>
    <dbReference type="NCBI Taxonomy" id="452637"/>
    <lineage>
        <taxon>Bacteria</taxon>
        <taxon>Pseudomonadati</taxon>
        <taxon>Verrucomicrobiota</taxon>
        <taxon>Opitutia</taxon>
        <taxon>Opitutales</taxon>
        <taxon>Opitutaceae</taxon>
        <taxon>Opitutus</taxon>
    </lineage>
</organism>
<dbReference type="OrthoDB" id="1889537at2"/>
<evidence type="ECO:0008006" key="3">
    <source>
        <dbReference type="Google" id="ProtNLM"/>
    </source>
</evidence>
<dbReference type="KEGG" id="ote:Oter_1040"/>
<dbReference type="Gene3D" id="2.60.200.30">
    <property type="entry name" value="Probable inorganic polyphosphate/atp-NAD kinase, domain 2"/>
    <property type="match status" value="1"/>
</dbReference>
<dbReference type="EMBL" id="CP001032">
    <property type="protein sequence ID" value="ACB74328.1"/>
    <property type="molecule type" value="Genomic_DNA"/>
</dbReference>
<reference evidence="1 2" key="1">
    <citation type="journal article" date="2011" name="J. Bacteriol.">
        <title>Genome sequence of the verrucomicrobium Opitutus terrae PB90-1, an abundant inhabitant of rice paddy soil ecosystems.</title>
        <authorList>
            <person name="van Passel M.W."/>
            <person name="Kant R."/>
            <person name="Palva A."/>
            <person name="Copeland A."/>
            <person name="Lucas S."/>
            <person name="Lapidus A."/>
            <person name="Glavina del Rio T."/>
            <person name="Pitluck S."/>
            <person name="Goltsman E."/>
            <person name="Clum A."/>
            <person name="Sun H."/>
            <person name="Schmutz J."/>
            <person name="Larimer F.W."/>
            <person name="Land M.L."/>
            <person name="Hauser L."/>
            <person name="Kyrpides N."/>
            <person name="Mikhailova N."/>
            <person name="Richardson P.P."/>
            <person name="Janssen P.H."/>
            <person name="de Vos W.M."/>
            <person name="Smidt H."/>
        </authorList>
    </citation>
    <scope>NUCLEOTIDE SEQUENCE [LARGE SCALE GENOMIC DNA]</scope>
    <source>
        <strain evidence="2">DSM 11246 / JCM 15787 / PB90-1</strain>
    </source>
</reference>
<dbReference type="SUPFAM" id="SSF111331">
    <property type="entry name" value="NAD kinase/diacylglycerol kinase-like"/>
    <property type="match status" value="1"/>
</dbReference>
<dbReference type="InterPro" id="IPR017438">
    <property type="entry name" value="ATP-NAD_kinase_N"/>
</dbReference>
<dbReference type="HOGENOM" id="CLU_054187_0_0_0"/>
<dbReference type="PANTHER" id="PTHR13158:SF5">
    <property type="entry name" value="NAD KINASE 2, MITOCHONDRIAL"/>
    <property type="match status" value="1"/>
</dbReference>
<protein>
    <recommendedName>
        <fullName evidence="3">Sugar kinase</fullName>
    </recommendedName>
</protein>
<evidence type="ECO:0000313" key="2">
    <source>
        <dbReference type="Proteomes" id="UP000007013"/>
    </source>
</evidence>
<dbReference type="RefSeq" id="WP_012373866.1">
    <property type="nucleotide sequence ID" value="NC_010571.1"/>
</dbReference>
<dbReference type="PANTHER" id="PTHR13158">
    <property type="match status" value="1"/>
</dbReference>
<keyword evidence="2" id="KW-1185">Reference proteome</keyword>